<dbReference type="InterPro" id="IPR045582">
    <property type="entry name" value="Trehalase-like_N"/>
</dbReference>
<feature type="domain" description="GH15-like" evidence="1">
    <location>
        <begin position="235"/>
        <end position="594"/>
    </location>
</feature>
<evidence type="ECO:0000313" key="3">
    <source>
        <dbReference type="EMBL" id="GAA2724845.1"/>
    </source>
</evidence>
<evidence type="ECO:0000259" key="2">
    <source>
        <dbReference type="Pfam" id="PF19291"/>
    </source>
</evidence>
<dbReference type="Proteomes" id="UP001501842">
    <property type="component" value="Unassembled WGS sequence"/>
</dbReference>
<name>A0ABN3U5S9_9ACTN</name>
<dbReference type="RefSeq" id="WP_344450330.1">
    <property type="nucleotide sequence ID" value="NZ_BAAATZ010000007.1"/>
</dbReference>
<proteinExistence type="predicted"/>
<organism evidence="3 4">
    <name type="scientific">Actinocorallia aurantiaca</name>
    <dbReference type="NCBI Taxonomy" id="46204"/>
    <lineage>
        <taxon>Bacteria</taxon>
        <taxon>Bacillati</taxon>
        <taxon>Actinomycetota</taxon>
        <taxon>Actinomycetes</taxon>
        <taxon>Streptosporangiales</taxon>
        <taxon>Thermomonosporaceae</taxon>
        <taxon>Actinocorallia</taxon>
    </lineage>
</organism>
<dbReference type="InterPro" id="IPR012341">
    <property type="entry name" value="6hp_glycosidase-like_sf"/>
</dbReference>
<dbReference type="Pfam" id="PF19291">
    <property type="entry name" value="TREH_N"/>
    <property type="match status" value="1"/>
</dbReference>
<dbReference type="InterPro" id="IPR011613">
    <property type="entry name" value="GH15-like"/>
</dbReference>
<reference evidence="3 4" key="1">
    <citation type="journal article" date="2019" name="Int. J. Syst. Evol. Microbiol.">
        <title>The Global Catalogue of Microorganisms (GCM) 10K type strain sequencing project: providing services to taxonomists for standard genome sequencing and annotation.</title>
        <authorList>
            <consortium name="The Broad Institute Genomics Platform"/>
            <consortium name="The Broad Institute Genome Sequencing Center for Infectious Disease"/>
            <person name="Wu L."/>
            <person name="Ma J."/>
        </authorList>
    </citation>
    <scope>NUCLEOTIDE SEQUENCE [LARGE SCALE GENOMIC DNA]</scope>
    <source>
        <strain evidence="3 4">JCM 8201</strain>
    </source>
</reference>
<comment type="caution">
    <text evidence="3">The sequence shown here is derived from an EMBL/GenBank/DDBJ whole genome shotgun (WGS) entry which is preliminary data.</text>
</comment>
<dbReference type="PANTHER" id="PTHR31616">
    <property type="entry name" value="TREHALASE"/>
    <property type="match status" value="1"/>
</dbReference>
<keyword evidence="4" id="KW-1185">Reference proteome</keyword>
<dbReference type="Gene3D" id="1.50.10.10">
    <property type="match status" value="1"/>
</dbReference>
<feature type="domain" description="Trehalase-like N-terminal" evidence="2">
    <location>
        <begin position="3"/>
        <end position="160"/>
    </location>
</feature>
<dbReference type="EMBL" id="BAAATZ010000007">
    <property type="protein sequence ID" value="GAA2724845.1"/>
    <property type="molecule type" value="Genomic_DNA"/>
</dbReference>
<evidence type="ECO:0000259" key="1">
    <source>
        <dbReference type="Pfam" id="PF00723"/>
    </source>
</evidence>
<protein>
    <submittedName>
        <fullName evidence="3">Glycoside hydrolase family 15 protein</fullName>
    </submittedName>
</protein>
<sequence>MSSVPIADHALLSDCRTAALVTLDGSVDWLCLPRFDAPSQFARLLDDEAGHWSIRPVERARASRRYLDDTMVLETSFRLSGAVVTLTDALATGGEDLGHGIGANSPHLLVRRLECSGGEAEVEIVFEPRPEYGLVRPVLSAVDGGIEVLGGADRMVLTSPVPMRVEEGTASVRLRLVPGRVLLFALHHSAAGRPPARVWPQGELAHRLERTAAAWRSWSELHQAYEGPWQDAVRQSGRVLQALTFQPSGAIVAAPTTSLPEGVGGERNWDYRFTWVRDASLTMDALWIAACPDEAAEFFSFLATAAGPPGEDLRLQIMFGVDGERDLTERVLPHLSGWRASSPVRVGNGAWDQHQIDVYGELLTAAHRLADYLTEIDEGTRGFLVACADAAAFHWREPDQGIWEVRGEPRHFLHSKVMCWAALDRAIDLADLLRARGRVPEWTRERDEIHREVLERGWNPEVGAFTQHYGSADLDAAALTMPITGFLPADDPRMLSTIDAVERRLTDGHGLVYRYLAPDGLPGREGAFLTCTFWLAHALALAGRTGRARAVFERALAQLNDVGLLAEEIIPSTGEHLGNFPQAFSHIGLVNAAWAISQAELPAGG</sequence>
<gene>
    <name evidence="3" type="ORF">GCM10010439_23420</name>
</gene>
<accession>A0ABN3U5S9</accession>
<evidence type="ECO:0000313" key="4">
    <source>
        <dbReference type="Proteomes" id="UP001501842"/>
    </source>
</evidence>
<dbReference type="InterPro" id="IPR008928">
    <property type="entry name" value="6-hairpin_glycosidase_sf"/>
</dbReference>
<keyword evidence="3" id="KW-0378">Hydrolase</keyword>
<dbReference type="PANTHER" id="PTHR31616:SF10">
    <property type="entry name" value="TREHALASE"/>
    <property type="match status" value="1"/>
</dbReference>
<dbReference type="Pfam" id="PF00723">
    <property type="entry name" value="Glyco_hydro_15"/>
    <property type="match status" value="1"/>
</dbReference>
<dbReference type="SUPFAM" id="SSF48208">
    <property type="entry name" value="Six-hairpin glycosidases"/>
    <property type="match status" value="1"/>
</dbReference>
<dbReference type="GO" id="GO:0016787">
    <property type="term" value="F:hydrolase activity"/>
    <property type="evidence" value="ECO:0007669"/>
    <property type="project" value="UniProtKB-KW"/>
</dbReference>